<evidence type="ECO:0000259" key="7">
    <source>
        <dbReference type="Pfam" id="PF08240"/>
    </source>
</evidence>
<name>A0A1H2QQX4_9FIRM</name>
<reference evidence="8 9" key="1">
    <citation type="submission" date="2016-10" db="EMBL/GenBank/DDBJ databases">
        <authorList>
            <person name="de Groot N.N."/>
        </authorList>
    </citation>
    <scope>NUCLEOTIDE SEQUENCE [LARGE SCALE GENOMIC DNA]</scope>
    <source>
        <strain evidence="8 9">DSM 23310</strain>
    </source>
</reference>
<dbReference type="InterPro" id="IPR002328">
    <property type="entry name" value="ADH_Zn_CS"/>
</dbReference>
<dbReference type="PROSITE" id="PS00059">
    <property type="entry name" value="ADH_ZINC"/>
    <property type="match status" value="1"/>
</dbReference>
<feature type="domain" description="Alcohol dehydrogenase-like C-terminal" evidence="6">
    <location>
        <begin position="179"/>
        <end position="308"/>
    </location>
</feature>
<keyword evidence="5" id="KW-0812">Transmembrane</keyword>
<feature type="transmembrane region" description="Helical" evidence="5">
    <location>
        <begin position="166"/>
        <end position="187"/>
    </location>
</feature>
<dbReference type="InterPro" id="IPR011032">
    <property type="entry name" value="GroES-like_sf"/>
</dbReference>
<evidence type="ECO:0000256" key="1">
    <source>
        <dbReference type="ARBA" id="ARBA00022723"/>
    </source>
</evidence>
<dbReference type="Pfam" id="PF00107">
    <property type="entry name" value="ADH_zinc_N"/>
    <property type="match status" value="1"/>
</dbReference>
<gene>
    <name evidence="8" type="ORF">SAMN05660923_00196</name>
</gene>
<dbReference type="AlphaFoldDB" id="A0A1H2QQX4"/>
<evidence type="ECO:0000313" key="9">
    <source>
        <dbReference type="Proteomes" id="UP000198828"/>
    </source>
</evidence>
<dbReference type="InterPro" id="IPR013154">
    <property type="entry name" value="ADH-like_N"/>
</dbReference>
<keyword evidence="1 4" id="KW-0479">Metal-binding</keyword>
<dbReference type="InterPro" id="IPR013149">
    <property type="entry name" value="ADH-like_C"/>
</dbReference>
<comment type="similarity">
    <text evidence="4">Belongs to the zinc-containing alcohol dehydrogenase family.</text>
</comment>
<evidence type="ECO:0000256" key="4">
    <source>
        <dbReference type="RuleBase" id="RU361277"/>
    </source>
</evidence>
<dbReference type="PANTHER" id="PTHR43401:SF2">
    <property type="entry name" value="L-THREONINE 3-DEHYDROGENASE"/>
    <property type="match status" value="1"/>
</dbReference>
<keyword evidence="2 4" id="KW-0862">Zinc</keyword>
<keyword evidence="5" id="KW-1133">Transmembrane helix</keyword>
<evidence type="ECO:0000259" key="6">
    <source>
        <dbReference type="Pfam" id="PF00107"/>
    </source>
</evidence>
<keyword evidence="5" id="KW-0472">Membrane</keyword>
<dbReference type="InterPro" id="IPR036291">
    <property type="entry name" value="NAD(P)-bd_dom_sf"/>
</dbReference>
<accession>A0A1H2QQX4</accession>
<dbReference type="InterPro" id="IPR050129">
    <property type="entry name" value="Zn_alcohol_dh"/>
</dbReference>
<proteinExistence type="inferred from homology"/>
<dbReference type="EMBL" id="FNNG01000001">
    <property type="protein sequence ID" value="SDW09014.1"/>
    <property type="molecule type" value="Genomic_DNA"/>
</dbReference>
<feature type="domain" description="Alcohol dehydrogenase-like N-terminal" evidence="7">
    <location>
        <begin position="29"/>
        <end position="130"/>
    </location>
</feature>
<evidence type="ECO:0000256" key="3">
    <source>
        <dbReference type="ARBA" id="ARBA00023002"/>
    </source>
</evidence>
<evidence type="ECO:0000256" key="2">
    <source>
        <dbReference type="ARBA" id="ARBA00022833"/>
    </source>
</evidence>
<dbReference type="GO" id="GO:0016491">
    <property type="term" value="F:oxidoreductase activity"/>
    <property type="evidence" value="ECO:0007669"/>
    <property type="project" value="UniProtKB-KW"/>
</dbReference>
<organism evidence="8 9">
    <name type="scientific">Tepidimicrobium xylanilyticum</name>
    <dbReference type="NCBI Taxonomy" id="1123352"/>
    <lineage>
        <taxon>Bacteria</taxon>
        <taxon>Bacillati</taxon>
        <taxon>Bacillota</taxon>
        <taxon>Tissierellia</taxon>
        <taxon>Tissierellales</taxon>
        <taxon>Tepidimicrobiaceae</taxon>
        <taxon>Tepidimicrobium</taxon>
    </lineage>
</organism>
<dbReference type="PANTHER" id="PTHR43401">
    <property type="entry name" value="L-THREONINE 3-DEHYDROGENASE"/>
    <property type="match status" value="1"/>
</dbReference>
<evidence type="ECO:0000256" key="5">
    <source>
        <dbReference type="SAM" id="Phobius"/>
    </source>
</evidence>
<dbReference type="Proteomes" id="UP000198828">
    <property type="component" value="Unassembled WGS sequence"/>
</dbReference>
<dbReference type="Pfam" id="PF08240">
    <property type="entry name" value="ADH_N"/>
    <property type="match status" value="1"/>
</dbReference>
<sequence>MANKMKAAVMYGPNDIRYEDVDMPECPEGGFIVKIKAVGLCGSDIRNLTTDSRKGNYPHIYGHEVVGEVYEVAPGVENYRVGQMIYVYPEAHCLKCENCRSGHHEQCTNIEHYTDRPGGFAQYIAYTKKRVDRGATFEIPDGLDPIAATLAEPMSSTYACVENINVTLGDTVVIIGAGPIGIFLSILSRMRGARKIILIDINQSRLDKASEFDIDYLINSSQVDPVEEVLRLTNNVGADKVISANPSTKAQQQAILMAKKAGIVVFFGGVPKGELTELDTNIIHYNGLWIYGHYGANSMQVQTAFELAISKDFPARKIITHVLPLKEINKGLELTKTGEALKVVLLPNED</sequence>
<protein>
    <submittedName>
        <fullName evidence="8">L-iditol 2-dehydrogenase</fullName>
    </submittedName>
</protein>
<keyword evidence="3" id="KW-0560">Oxidoreductase</keyword>
<keyword evidence="9" id="KW-1185">Reference proteome</keyword>
<evidence type="ECO:0000313" key="8">
    <source>
        <dbReference type="EMBL" id="SDW09014.1"/>
    </source>
</evidence>
<dbReference type="SUPFAM" id="SSF50129">
    <property type="entry name" value="GroES-like"/>
    <property type="match status" value="1"/>
</dbReference>
<dbReference type="SUPFAM" id="SSF51735">
    <property type="entry name" value="NAD(P)-binding Rossmann-fold domains"/>
    <property type="match status" value="1"/>
</dbReference>
<dbReference type="Gene3D" id="3.90.180.10">
    <property type="entry name" value="Medium-chain alcohol dehydrogenases, catalytic domain"/>
    <property type="match status" value="1"/>
</dbReference>
<dbReference type="RefSeq" id="WP_200773586.1">
    <property type="nucleotide sequence ID" value="NZ_FNNG01000001.1"/>
</dbReference>
<dbReference type="GO" id="GO:0008270">
    <property type="term" value="F:zinc ion binding"/>
    <property type="evidence" value="ECO:0007669"/>
    <property type="project" value="InterPro"/>
</dbReference>
<comment type="cofactor">
    <cofactor evidence="4">
        <name>Zn(2+)</name>
        <dbReference type="ChEBI" id="CHEBI:29105"/>
    </cofactor>
</comment>
<dbReference type="Gene3D" id="3.40.50.720">
    <property type="entry name" value="NAD(P)-binding Rossmann-like Domain"/>
    <property type="match status" value="1"/>
</dbReference>